<feature type="compositionally biased region" description="Basic and acidic residues" evidence="1">
    <location>
        <begin position="103"/>
        <end position="114"/>
    </location>
</feature>
<sequence>MILNRKILVTAMENKFELGSYWNKLQQGAEIERQKRAEEDTKRWQEEHDRLMEHQAEMEAWSQRLNYAFKEKREKAKGEEMKRLVEENRQELDSKLSKKHLLYSEEEQKKRDQQRAMLSELFK</sequence>
<evidence type="ECO:0000256" key="1">
    <source>
        <dbReference type="SAM" id="MobiDB-lite"/>
    </source>
</evidence>
<name>F5W1H1_9STRE</name>
<evidence type="ECO:0000313" key="2">
    <source>
        <dbReference type="EMBL" id="EGL85141.1"/>
    </source>
</evidence>
<gene>
    <name evidence="2" type="ORF">HMPREF9967_0380</name>
</gene>
<dbReference type="AlphaFoldDB" id="F5W1H1"/>
<evidence type="ECO:0000313" key="3">
    <source>
        <dbReference type="Proteomes" id="UP000010138"/>
    </source>
</evidence>
<comment type="caution">
    <text evidence="2">The sequence shown here is derived from an EMBL/GenBank/DDBJ whole genome shotgun (WGS) entry which is preliminary data.</text>
</comment>
<organism evidence="2 3">
    <name type="scientific">Streptococcus infantis SK1076</name>
    <dbReference type="NCBI Taxonomy" id="1005705"/>
    <lineage>
        <taxon>Bacteria</taxon>
        <taxon>Bacillati</taxon>
        <taxon>Bacillota</taxon>
        <taxon>Bacilli</taxon>
        <taxon>Lactobacillales</taxon>
        <taxon>Streptococcaceae</taxon>
        <taxon>Streptococcus</taxon>
    </lineage>
</organism>
<accession>F5W1H1</accession>
<dbReference type="Proteomes" id="UP000010138">
    <property type="component" value="Unassembled WGS sequence"/>
</dbReference>
<reference evidence="2 3" key="1">
    <citation type="submission" date="2011-04" db="EMBL/GenBank/DDBJ databases">
        <authorList>
            <person name="Durkin A.S."/>
            <person name="Radune D."/>
            <person name="Hostetler J."/>
            <person name="Torralba M."/>
            <person name="Gillis M."/>
            <person name="Methe B."/>
            <person name="Sutton G."/>
            <person name="Nelson K.E."/>
        </authorList>
    </citation>
    <scope>NUCLEOTIDE SEQUENCE [LARGE SCALE GENOMIC DNA]</scope>
    <source>
        <strain evidence="2 3">SK1076</strain>
    </source>
</reference>
<proteinExistence type="predicted"/>
<protein>
    <submittedName>
        <fullName evidence="2">Uncharacterized protein</fullName>
    </submittedName>
</protein>
<feature type="region of interest" description="Disordered" evidence="1">
    <location>
        <begin position="103"/>
        <end position="123"/>
    </location>
</feature>
<dbReference type="EMBL" id="AFNN01000023">
    <property type="protein sequence ID" value="EGL85141.1"/>
    <property type="molecule type" value="Genomic_DNA"/>
</dbReference>